<feature type="compositionally biased region" description="Low complexity" evidence="1">
    <location>
        <begin position="29"/>
        <end position="59"/>
    </location>
</feature>
<feature type="region of interest" description="Disordered" evidence="1">
    <location>
        <begin position="26"/>
        <end position="64"/>
    </location>
</feature>
<feature type="signal peptide" evidence="2">
    <location>
        <begin position="1"/>
        <end position="21"/>
    </location>
</feature>
<feature type="chain" id="PRO_5046940093" evidence="2">
    <location>
        <begin position="22"/>
        <end position="207"/>
    </location>
</feature>
<dbReference type="InterPro" id="IPR025453">
    <property type="entry name" value="DUF4309"/>
</dbReference>
<name>A0ABT2UK68_9BACL</name>
<dbReference type="PROSITE" id="PS51257">
    <property type="entry name" value="PROKAR_LIPOPROTEIN"/>
    <property type="match status" value="1"/>
</dbReference>
<evidence type="ECO:0000313" key="3">
    <source>
        <dbReference type="EMBL" id="MCU6795035.1"/>
    </source>
</evidence>
<comment type="caution">
    <text evidence="3">The sequence shown here is derived from an EMBL/GenBank/DDBJ whole genome shotgun (WGS) entry which is preliminary data.</text>
</comment>
<keyword evidence="4" id="KW-1185">Reference proteome</keyword>
<dbReference type="RefSeq" id="WP_262686089.1">
    <property type="nucleotide sequence ID" value="NZ_JAOQIO010000089.1"/>
</dbReference>
<organism evidence="3 4">
    <name type="scientific">Paenibacillus baimaensis</name>
    <dbReference type="NCBI Taxonomy" id="2982185"/>
    <lineage>
        <taxon>Bacteria</taxon>
        <taxon>Bacillati</taxon>
        <taxon>Bacillota</taxon>
        <taxon>Bacilli</taxon>
        <taxon>Bacillales</taxon>
        <taxon>Paenibacillaceae</taxon>
        <taxon>Paenibacillus</taxon>
    </lineage>
</organism>
<reference evidence="3 4" key="1">
    <citation type="submission" date="2022-09" db="EMBL/GenBank/DDBJ databases">
        <authorList>
            <person name="Han X.L."/>
            <person name="Wang Q."/>
            <person name="Lu T."/>
        </authorList>
    </citation>
    <scope>NUCLEOTIDE SEQUENCE [LARGE SCALE GENOMIC DNA]</scope>
    <source>
        <strain evidence="3 4">WQ 127069</strain>
    </source>
</reference>
<dbReference type="Pfam" id="PF14172">
    <property type="entry name" value="DUF4309"/>
    <property type="match status" value="1"/>
</dbReference>
<dbReference type="Proteomes" id="UP001652445">
    <property type="component" value="Unassembled WGS sequence"/>
</dbReference>
<evidence type="ECO:0000256" key="2">
    <source>
        <dbReference type="SAM" id="SignalP"/>
    </source>
</evidence>
<sequence length="207" mass="22124">MKPQIKALVYSMMLAGVLTLAACNSDSKTATPATPDPAATTPAAPTNNTTPSPAPTAAAGSEDTSKQLKELLEQAKQGKIPGIKYAAHTALIDEVEKDWGKADKQDSAGKGFVYATYSKKNAVLGFNKGMLIFDVRSNDPSLHKLTLQQIEQTLGKPADIKLNGDDTIYIFKANDQFQLKFIIPKSTGKVDHISVFSPQDSVNLMAG</sequence>
<protein>
    <submittedName>
        <fullName evidence="3">YjgB family protein</fullName>
    </submittedName>
</protein>
<gene>
    <name evidence="3" type="ORF">OB236_23285</name>
</gene>
<accession>A0ABT2UK68</accession>
<dbReference type="EMBL" id="JAOQIO010000089">
    <property type="protein sequence ID" value="MCU6795035.1"/>
    <property type="molecule type" value="Genomic_DNA"/>
</dbReference>
<keyword evidence="2" id="KW-0732">Signal</keyword>
<proteinExistence type="predicted"/>
<evidence type="ECO:0000313" key="4">
    <source>
        <dbReference type="Proteomes" id="UP001652445"/>
    </source>
</evidence>
<evidence type="ECO:0000256" key="1">
    <source>
        <dbReference type="SAM" id="MobiDB-lite"/>
    </source>
</evidence>